<dbReference type="Proteomes" id="UP000030014">
    <property type="component" value="Unassembled WGS sequence"/>
</dbReference>
<name>A0A0A0IGS0_CLOBO</name>
<comment type="subcellular location">
    <subcellularLocation>
        <location evidence="1">Membrane</location>
        <topology evidence="1">Multi-pass membrane protein</topology>
    </subcellularLocation>
</comment>
<dbReference type="EMBL" id="JDRY01000047">
    <property type="protein sequence ID" value="KGM98725.1"/>
    <property type="molecule type" value="Genomic_DNA"/>
</dbReference>
<evidence type="ECO:0000259" key="7">
    <source>
        <dbReference type="Pfam" id="PF00924"/>
    </source>
</evidence>
<dbReference type="GO" id="GO:0055085">
    <property type="term" value="P:transmembrane transport"/>
    <property type="evidence" value="ECO:0007669"/>
    <property type="project" value="InterPro"/>
</dbReference>
<reference evidence="8 9" key="1">
    <citation type="submission" date="2014-01" db="EMBL/GenBank/DDBJ databases">
        <title>Plasmidome dynamics in the species complex Clostridium novyi sensu lato converts strains of independent lineages into distinctly different pathogens.</title>
        <authorList>
            <person name="Skarin H."/>
            <person name="Segerman B."/>
        </authorList>
    </citation>
    <scope>NUCLEOTIDE SEQUENCE [LARGE SCALE GENOMIC DNA]</scope>
    <source>
        <strain evidence="8 9">DC5</strain>
    </source>
</reference>
<evidence type="ECO:0000313" key="9">
    <source>
        <dbReference type="Proteomes" id="UP000030014"/>
    </source>
</evidence>
<sequence length="286" mass="32705">MKSSILDIANALKNTNIIIKFPITTILILFTFFINKSTCSLIERSNLCSKDTIKYKKFISITFKIMCIVIILPIWLYDSKDLFAFLGIFSAALAFAFRDVVGNFIGWITIYTQKPFEMGDRIKIGDSLGDVLEIGWFYTTIIEVTTNDNKTYGQSTGRLISVPNIKILKHELINETNSFPYTWTEIDSLISIDSNWKKAKKIILSIANNRLGNIEEEAKEALHIASKTLPINYQNLSHTIYTAIENGKIILTLRFICRARNFRNLNHCITEDILTEFAKHDDITLL</sequence>
<dbReference type="GO" id="GO:0016020">
    <property type="term" value="C:membrane"/>
    <property type="evidence" value="ECO:0007669"/>
    <property type="project" value="UniProtKB-SubCell"/>
</dbReference>
<dbReference type="SUPFAM" id="SSF50182">
    <property type="entry name" value="Sm-like ribonucleoproteins"/>
    <property type="match status" value="1"/>
</dbReference>
<feature type="transmembrane region" description="Helical" evidence="6">
    <location>
        <begin position="82"/>
        <end position="111"/>
    </location>
</feature>
<organism evidence="8 9">
    <name type="scientific">Clostridium botulinum C/D str. DC5</name>
    <dbReference type="NCBI Taxonomy" id="1443128"/>
    <lineage>
        <taxon>Bacteria</taxon>
        <taxon>Bacillati</taxon>
        <taxon>Bacillota</taxon>
        <taxon>Clostridia</taxon>
        <taxon>Eubacteriales</taxon>
        <taxon>Clostridiaceae</taxon>
        <taxon>Clostridium</taxon>
    </lineage>
</organism>
<keyword evidence="4 6" id="KW-1133">Transmembrane helix</keyword>
<keyword evidence="5 6" id="KW-0472">Membrane</keyword>
<dbReference type="Gene3D" id="1.10.287.1260">
    <property type="match status" value="1"/>
</dbReference>
<accession>A0A0A0IGS0</accession>
<evidence type="ECO:0000256" key="2">
    <source>
        <dbReference type="ARBA" id="ARBA00008017"/>
    </source>
</evidence>
<dbReference type="PANTHER" id="PTHR30566:SF5">
    <property type="entry name" value="MECHANOSENSITIVE ION CHANNEL PROTEIN 1, MITOCHONDRIAL-RELATED"/>
    <property type="match status" value="1"/>
</dbReference>
<keyword evidence="3 6" id="KW-0812">Transmembrane</keyword>
<comment type="caution">
    <text evidence="8">The sequence shown here is derived from an EMBL/GenBank/DDBJ whole genome shotgun (WGS) entry which is preliminary data.</text>
</comment>
<dbReference type="Pfam" id="PF00924">
    <property type="entry name" value="MS_channel_2nd"/>
    <property type="match status" value="1"/>
</dbReference>
<evidence type="ECO:0000256" key="1">
    <source>
        <dbReference type="ARBA" id="ARBA00004141"/>
    </source>
</evidence>
<protein>
    <submittedName>
        <fullName evidence="8">Mechanosensitive ion channel protein</fullName>
    </submittedName>
</protein>
<dbReference type="InterPro" id="IPR010920">
    <property type="entry name" value="LSM_dom_sf"/>
</dbReference>
<dbReference type="RefSeq" id="WP_039257066.1">
    <property type="nucleotide sequence ID" value="NZ_JDRY01000047.1"/>
</dbReference>
<evidence type="ECO:0000256" key="3">
    <source>
        <dbReference type="ARBA" id="ARBA00022692"/>
    </source>
</evidence>
<feature type="transmembrane region" description="Helical" evidence="6">
    <location>
        <begin position="17"/>
        <end position="34"/>
    </location>
</feature>
<dbReference type="InterPro" id="IPR006685">
    <property type="entry name" value="MscS_channel_2nd"/>
</dbReference>
<dbReference type="InterPro" id="IPR011014">
    <property type="entry name" value="MscS_channel_TM-2"/>
</dbReference>
<dbReference type="SUPFAM" id="SSF82861">
    <property type="entry name" value="Mechanosensitive channel protein MscS (YggB), transmembrane region"/>
    <property type="match status" value="1"/>
</dbReference>
<comment type="similarity">
    <text evidence="2">Belongs to the MscS (TC 1.A.23) family.</text>
</comment>
<dbReference type="PANTHER" id="PTHR30566">
    <property type="entry name" value="YNAI-RELATED MECHANOSENSITIVE ION CHANNEL"/>
    <property type="match status" value="1"/>
</dbReference>
<feature type="domain" description="Mechanosensitive ion channel MscS" evidence="7">
    <location>
        <begin position="99"/>
        <end position="175"/>
    </location>
</feature>
<dbReference type="InterPro" id="IPR023408">
    <property type="entry name" value="MscS_beta-dom_sf"/>
</dbReference>
<dbReference type="AlphaFoldDB" id="A0A0A0IGS0"/>
<evidence type="ECO:0000256" key="6">
    <source>
        <dbReference type="SAM" id="Phobius"/>
    </source>
</evidence>
<dbReference type="Gene3D" id="2.30.30.60">
    <property type="match status" value="1"/>
</dbReference>
<evidence type="ECO:0000256" key="4">
    <source>
        <dbReference type="ARBA" id="ARBA00022989"/>
    </source>
</evidence>
<gene>
    <name evidence="8" type="ORF">Z955_10675</name>
</gene>
<feature type="transmembrane region" description="Helical" evidence="6">
    <location>
        <begin position="55"/>
        <end position="76"/>
    </location>
</feature>
<evidence type="ECO:0000313" key="8">
    <source>
        <dbReference type="EMBL" id="KGM98725.1"/>
    </source>
</evidence>
<evidence type="ECO:0000256" key="5">
    <source>
        <dbReference type="ARBA" id="ARBA00023136"/>
    </source>
</evidence>
<proteinExistence type="inferred from homology"/>